<gene>
    <name evidence="2" type="ORF">I5803_18975</name>
</gene>
<feature type="compositionally biased region" description="Basic and acidic residues" evidence="1">
    <location>
        <begin position="40"/>
        <end position="62"/>
    </location>
</feature>
<keyword evidence="3" id="KW-1185">Reference proteome</keyword>
<dbReference type="RefSeq" id="WP_196987877.1">
    <property type="nucleotide sequence ID" value="NZ_JADWYS010000001.1"/>
</dbReference>
<evidence type="ECO:0000313" key="2">
    <source>
        <dbReference type="EMBL" id="MBG9390120.1"/>
    </source>
</evidence>
<comment type="caution">
    <text evidence="2">The sequence shown here is derived from an EMBL/GenBank/DDBJ whole genome shotgun (WGS) entry which is preliminary data.</text>
</comment>
<dbReference type="EMBL" id="JADWYS010000001">
    <property type="protein sequence ID" value="MBG9390120.1"/>
    <property type="molecule type" value="Genomic_DNA"/>
</dbReference>
<proteinExistence type="predicted"/>
<organism evidence="2 3">
    <name type="scientific">Caenimonas aquaedulcis</name>
    <dbReference type="NCBI Taxonomy" id="2793270"/>
    <lineage>
        <taxon>Bacteria</taxon>
        <taxon>Pseudomonadati</taxon>
        <taxon>Pseudomonadota</taxon>
        <taxon>Betaproteobacteria</taxon>
        <taxon>Burkholderiales</taxon>
        <taxon>Comamonadaceae</taxon>
        <taxon>Caenimonas</taxon>
    </lineage>
</organism>
<accession>A0A931H869</accession>
<dbReference type="Proteomes" id="UP000651050">
    <property type="component" value="Unassembled WGS sequence"/>
</dbReference>
<evidence type="ECO:0000256" key="1">
    <source>
        <dbReference type="SAM" id="MobiDB-lite"/>
    </source>
</evidence>
<reference evidence="2" key="1">
    <citation type="submission" date="2020-11" db="EMBL/GenBank/DDBJ databases">
        <title>Bacterial whole genome sequence for Caenimonas sp. DR4.4.</title>
        <authorList>
            <person name="Le V."/>
            <person name="Ko S.-R."/>
            <person name="Ahn C.-Y."/>
            <person name="Oh H.-M."/>
        </authorList>
    </citation>
    <scope>NUCLEOTIDE SEQUENCE</scope>
    <source>
        <strain evidence="2">DR4.4</strain>
    </source>
</reference>
<dbReference type="AlphaFoldDB" id="A0A931H869"/>
<sequence>MKSSENTPPPGNRSKPAAPQDAQHVRASHSGNGTASVMPRLKEWERSRAKGRASRDSDRGAQ</sequence>
<feature type="region of interest" description="Disordered" evidence="1">
    <location>
        <begin position="1"/>
        <end position="62"/>
    </location>
</feature>
<protein>
    <submittedName>
        <fullName evidence="2">Uncharacterized protein</fullName>
    </submittedName>
</protein>
<evidence type="ECO:0000313" key="3">
    <source>
        <dbReference type="Proteomes" id="UP000651050"/>
    </source>
</evidence>
<name>A0A931H869_9BURK</name>